<reference evidence="1 2" key="1">
    <citation type="submission" date="2015-11" db="EMBL/GenBank/DDBJ databases">
        <title>Draft Genome Sequence of the Strain BR 10423 (Rhizobium sp.) isolated from nodules of Mimosa pudica.</title>
        <authorList>
            <person name="Barauna A.C."/>
            <person name="Zilli J.E."/>
            <person name="Simoes-Araujo J.L."/>
            <person name="Reis V.M."/>
            <person name="James E.K."/>
            <person name="Reis F.B.Jr."/>
            <person name="Rouws L.F."/>
            <person name="Passos S.R."/>
            <person name="Gois S.R."/>
        </authorList>
    </citation>
    <scope>NUCLEOTIDE SEQUENCE [LARGE SCALE GENOMIC DNA]</scope>
    <source>
        <strain evidence="1 2">BR10423</strain>
    </source>
</reference>
<evidence type="ECO:0000313" key="2">
    <source>
        <dbReference type="Proteomes" id="UP000068164"/>
    </source>
</evidence>
<evidence type="ECO:0000313" key="1">
    <source>
        <dbReference type="EMBL" id="KWV55304.1"/>
    </source>
</evidence>
<dbReference type="Proteomes" id="UP000068164">
    <property type="component" value="Unassembled WGS sequence"/>
</dbReference>
<proteinExistence type="predicted"/>
<organism evidence="1 2">
    <name type="scientific">Rhizobium altiplani</name>
    <dbReference type="NCBI Taxonomy" id="1864509"/>
    <lineage>
        <taxon>Bacteria</taxon>
        <taxon>Pseudomonadati</taxon>
        <taxon>Pseudomonadota</taxon>
        <taxon>Alphaproteobacteria</taxon>
        <taxon>Hyphomicrobiales</taxon>
        <taxon>Rhizobiaceae</taxon>
        <taxon>Rhizobium/Agrobacterium group</taxon>
        <taxon>Rhizobium</taxon>
    </lineage>
</organism>
<accession>A0A109JUV2</accession>
<dbReference type="AlphaFoldDB" id="A0A109JUV2"/>
<dbReference type="EMBL" id="LNCD01000052">
    <property type="protein sequence ID" value="KWV55304.1"/>
    <property type="molecule type" value="Genomic_DNA"/>
</dbReference>
<gene>
    <name evidence="1" type="ORF">AS026_37745</name>
</gene>
<sequence>MSHHSSLRGQLDQLALQLAFDGFVARDEVLCSKFERVAVTVPRARAGGRWPTAQKTLFDGGTGYSIEARKLMRNKVLAALHLGAGRRSEDG</sequence>
<keyword evidence="2" id="KW-1185">Reference proteome</keyword>
<name>A0A109JUV2_9HYPH</name>
<protein>
    <submittedName>
        <fullName evidence="1">Uncharacterized protein</fullName>
    </submittedName>
</protein>
<comment type="caution">
    <text evidence="1">The sequence shown here is derived from an EMBL/GenBank/DDBJ whole genome shotgun (WGS) entry which is preliminary data.</text>
</comment>